<organism evidence="3 4">
    <name type="scientific">Phytophthora nicotianae P1569</name>
    <dbReference type="NCBI Taxonomy" id="1317065"/>
    <lineage>
        <taxon>Eukaryota</taxon>
        <taxon>Sar</taxon>
        <taxon>Stramenopiles</taxon>
        <taxon>Oomycota</taxon>
        <taxon>Peronosporomycetes</taxon>
        <taxon>Peronosporales</taxon>
        <taxon>Peronosporaceae</taxon>
        <taxon>Phytophthora</taxon>
    </lineage>
</organism>
<dbReference type="PANTHER" id="PTHR46599:SF3">
    <property type="entry name" value="PIGGYBAC TRANSPOSABLE ELEMENT-DERIVED PROTEIN 4"/>
    <property type="match status" value="1"/>
</dbReference>
<dbReference type="InterPro" id="IPR029526">
    <property type="entry name" value="PGBD"/>
</dbReference>
<reference evidence="3 4" key="1">
    <citation type="submission" date="2013-11" db="EMBL/GenBank/DDBJ databases">
        <title>The Genome Sequence of Phytophthora parasitica P1569.</title>
        <authorList>
            <consortium name="The Broad Institute Genomics Platform"/>
            <person name="Russ C."/>
            <person name="Tyler B."/>
            <person name="Panabieres F."/>
            <person name="Shan W."/>
            <person name="Tripathy S."/>
            <person name="Grunwald N."/>
            <person name="Machado M."/>
            <person name="Johnson C.S."/>
            <person name="Arredondo F."/>
            <person name="Hong C."/>
            <person name="Coffey M."/>
            <person name="Young S.K."/>
            <person name="Zeng Q."/>
            <person name="Gargeya S."/>
            <person name="Fitzgerald M."/>
            <person name="Abouelleil A."/>
            <person name="Alvarado L."/>
            <person name="Chapman S.B."/>
            <person name="Gainer-Dewar J."/>
            <person name="Goldberg J."/>
            <person name="Griggs A."/>
            <person name="Gujja S."/>
            <person name="Hansen M."/>
            <person name="Howarth C."/>
            <person name="Imamovic A."/>
            <person name="Ireland A."/>
            <person name="Larimer J."/>
            <person name="McCowan C."/>
            <person name="Murphy C."/>
            <person name="Pearson M."/>
            <person name="Poon T.W."/>
            <person name="Priest M."/>
            <person name="Roberts A."/>
            <person name="Saif S."/>
            <person name="Shea T."/>
            <person name="Sykes S."/>
            <person name="Wortman J."/>
            <person name="Nusbaum C."/>
            <person name="Birren B."/>
        </authorList>
    </citation>
    <scope>NUCLEOTIDE SEQUENCE [LARGE SCALE GENOMIC DNA]</scope>
    <source>
        <strain evidence="3 4">P1569</strain>
    </source>
</reference>
<dbReference type="OrthoDB" id="121783at2759"/>
<comment type="caution">
    <text evidence="3">The sequence shown here is derived from an EMBL/GenBank/DDBJ whole genome shotgun (WGS) entry which is preliminary data.</text>
</comment>
<dbReference type="PANTHER" id="PTHR46599">
    <property type="entry name" value="PIGGYBAC TRANSPOSABLE ELEMENT-DERIVED PROTEIN 4"/>
    <property type="match status" value="1"/>
</dbReference>
<dbReference type="HOGENOM" id="CLU_013012_0_0_1"/>
<dbReference type="Proteomes" id="UP000018721">
    <property type="component" value="Unassembled WGS sequence"/>
</dbReference>
<dbReference type="Pfam" id="PF13843">
    <property type="entry name" value="DDE_Tnp_1_7"/>
    <property type="match status" value="1"/>
</dbReference>
<accession>V9F6Z6</accession>
<feature type="domain" description="PiggyBac transposable element-derived protein" evidence="2">
    <location>
        <begin position="3"/>
        <end position="165"/>
    </location>
</feature>
<feature type="compositionally biased region" description="Basic and acidic residues" evidence="1">
    <location>
        <begin position="350"/>
        <end position="362"/>
    </location>
</feature>
<evidence type="ECO:0000313" key="3">
    <source>
        <dbReference type="EMBL" id="ETI46147.1"/>
    </source>
</evidence>
<feature type="compositionally biased region" description="Acidic residues" evidence="1">
    <location>
        <begin position="377"/>
        <end position="397"/>
    </location>
</feature>
<dbReference type="eggNOG" id="ENOG502RZUB">
    <property type="taxonomic scope" value="Eukaryota"/>
</dbReference>
<dbReference type="AlphaFoldDB" id="V9F6Z6"/>
<evidence type="ECO:0000259" key="2">
    <source>
        <dbReference type="Pfam" id="PF13843"/>
    </source>
</evidence>
<feature type="region of interest" description="Disordered" evidence="1">
    <location>
        <begin position="350"/>
        <end position="411"/>
    </location>
</feature>
<evidence type="ECO:0000256" key="1">
    <source>
        <dbReference type="SAM" id="MobiDB-lite"/>
    </source>
</evidence>
<evidence type="ECO:0000313" key="4">
    <source>
        <dbReference type="Proteomes" id="UP000018721"/>
    </source>
</evidence>
<dbReference type="EMBL" id="ANIZ01001615">
    <property type="protein sequence ID" value="ETI46147.1"/>
    <property type="molecule type" value="Genomic_DNA"/>
</dbReference>
<sequence length="422" mass="47373">MTRQFMKDKPHKLGTKLFMTCCAQTAYCLRIEVYCGTDQHSDELGRESTAQLSADANSGPSAVMRNLHKVLPAQKDGVFHVVVTDTFYTSVQLALQLLSRNVYTVGTIQKNKKGFPPALVTTHATRPEGVARGSSIVAVAKCCPSLKAMLWWDRLPVYLLSTGSSTAIETCDVHDQLRLQRYSLQLSVRFKKYYKTIFLGLVDMAIVNAFIVYREGKRLQGDAAADHAEFLQELQAQLLQVTSSDFVEEIIPAEAVGETTSTIATTHKLVEFPEWTQIREGVRKRPQHQCKVCSIRKQKVGQRSATRFYCEACRDGNKRVYLCDRVRPNHYPGNNLTCHQIWHLKWKNDEERPRPRVGRDIQMRGLGKKRRLASAEDSAEEEEEDEGASDAADEEDSTGSNAANSPRATCPTAECDELRAVV</sequence>
<gene>
    <name evidence="3" type="ORF">F443_09445</name>
</gene>
<protein>
    <recommendedName>
        <fullName evidence="2">PiggyBac transposable element-derived protein domain-containing protein</fullName>
    </recommendedName>
</protein>
<name>V9F6Z6_PHYNI</name>
<proteinExistence type="predicted"/>
<keyword evidence="4" id="KW-1185">Reference proteome</keyword>
<feature type="compositionally biased region" description="Polar residues" evidence="1">
    <location>
        <begin position="398"/>
        <end position="407"/>
    </location>
</feature>